<evidence type="ECO:0000256" key="13">
    <source>
        <dbReference type="ARBA" id="ARBA00047552"/>
    </source>
</evidence>
<dbReference type="GO" id="GO:0002161">
    <property type="term" value="F:aminoacyl-tRNA deacylase activity"/>
    <property type="evidence" value="ECO:0007669"/>
    <property type="project" value="InterPro"/>
</dbReference>
<dbReference type="PANTHER" id="PTHR11946">
    <property type="entry name" value="VALYL-TRNA SYNTHETASES"/>
    <property type="match status" value="1"/>
</dbReference>
<dbReference type="FunFam" id="3.40.50.620:FF:000020">
    <property type="entry name" value="Valine--tRNA ligase, mitochondrial"/>
    <property type="match status" value="1"/>
</dbReference>
<dbReference type="CDD" id="cd07962">
    <property type="entry name" value="Anticodon_Ia_Val"/>
    <property type="match status" value="1"/>
</dbReference>
<dbReference type="Gene3D" id="1.10.730.10">
    <property type="entry name" value="Isoleucyl-tRNA Synthetase, Domain 1"/>
    <property type="match status" value="1"/>
</dbReference>
<dbReference type="SUPFAM" id="SSF50677">
    <property type="entry name" value="ValRS/IleRS/LeuRS editing domain"/>
    <property type="match status" value="1"/>
</dbReference>
<dbReference type="GO" id="GO:0005739">
    <property type="term" value="C:mitochondrion"/>
    <property type="evidence" value="ECO:0007669"/>
    <property type="project" value="UniProtKB-SubCell"/>
</dbReference>
<dbReference type="SUPFAM" id="SSF52374">
    <property type="entry name" value="Nucleotidylyl transferase"/>
    <property type="match status" value="1"/>
</dbReference>
<dbReference type="SUPFAM" id="SSF47323">
    <property type="entry name" value="Anticodon-binding domain of a subclass of class I aminoacyl-tRNA synthetases"/>
    <property type="match status" value="1"/>
</dbReference>
<dbReference type="PANTHER" id="PTHR11946:SF109">
    <property type="entry name" value="VALINE--TRNA LIGASE"/>
    <property type="match status" value="1"/>
</dbReference>
<dbReference type="Gene3D" id="3.40.50.620">
    <property type="entry name" value="HUPs"/>
    <property type="match status" value="2"/>
</dbReference>
<dbReference type="NCBIfam" id="NF004349">
    <property type="entry name" value="PRK05729.1"/>
    <property type="match status" value="1"/>
</dbReference>
<evidence type="ECO:0000256" key="5">
    <source>
        <dbReference type="ARBA" id="ARBA00022490"/>
    </source>
</evidence>
<accession>A0A1W0WZV0</accession>
<dbReference type="EC" id="6.1.1.9" evidence="4"/>
<evidence type="ECO:0000259" key="18">
    <source>
        <dbReference type="Pfam" id="PF08264"/>
    </source>
</evidence>
<evidence type="ECO:0000256" key="11">
    <source>
        <dbReference type="ARBA" id="ARBA00029936"/>
    </source>
</evidence>
<name>A0A1W0WZV0_HYPEX</name>
<dbReference type="CDD" id="cd00817">
    <property type="entry name" value="ValRS_core"/>
    <property type="match status" value="1"/>
</dbReference>
<dbReference type="GO" id="GO:0004832">
    <property type="term" value="F:valine-tRNA ligase activity"/>
    <property type="evidence" value="ECO:0007669"/>
    <property type="project" value="UniProtKB-EC"/>
</dbReference>
<dbReference type="InterPro" id="IPR009008">
    <property type="entry name" value="Val/Leu/Ile-tRNA-synth_edit"/>
</dbReference>
<evidence type="ECO:0000256" key="10">
    <source>
        <dbReference type="ARBA" id="ARBA00023146"/>
    </source>
</evidence>
<evidence type="ECO:0000256" key="12">
    <source>
        <dbReference type="ARBA" id="ARBA00040837"/>
    </source>
</evidence>
<gene>
    <name evidence="19" type="ORF">BV898_05320</name>
</gene>
<dbReference type="EMBL" id="MTYJ01000028">
    <property type="protein sequence ID" value="OQV20740.1"/>
    <property type="molecule type" value="Genomic_DNA"/>
</dbReference>
<dbReference type="NCBIfam" id="TIGR00422">
    <property type="entry name" value="valS"/>
    <property type="match status" value="1"/>
</dbReference>
<keyword evidence="10 14" id="KW-0030">Aminoacyl-tRNA synthetase</keyword>
<dbReference type="OrthoDB" id="629407at2759"/>
<evidence type="ECO:0000256" key="3">
    <source>
        <dbReference type="ARBA" id="ARBA00005594"/>
    </source>
</evidence>
<evidence type="ECO:0000256" key="9">
    <source>
        <dbReference type="ARBA" id="ARBA00022917"/>
    </source>
</evidence>
<evidence type="ECO:0000256" key="14">
    <source>
        <dbReference type="RuleBase" id="RU363035"/>
    </source>
</evidence>
<dbReference type="AlphaFoldDB" id="A0A1W0WZV0"/>
<keyword evidence="15" id="KW-0175">Coiled coil</keyword>
<dbReference type="InterPro" id="IPR001412">
    <property type="entry name" value="aa-tRNA-synth_I_CS"/>
</dbReference>
<proteinExistence type="inferred from homology"/>
<evidence type="ECO:0000256" key="8">
    <source>
        <dbReference type="ARBA" id="ARBA00022840"/>
    </source>
</evidence>
<dbReference type="InterPro" id="IPR014729">
    <property type="entry name" value="Rossmann-like_a/b/a_fold"/>
</dbReference>
<dbReference type="InterPro" id="IPR013155">
    <property type="entry name" value="M/V/L/I-tRNA-synth_anticd-bd"/>
</dbReference>
<feature type="domain" description="Methionyl/Valyl/Leucyl/Isoleucyl-tRNA synthetase anticodon-binding" evidence="18">
    <location>
        <begin position="821"/>
        <end position="973"/>
    </location>
</feature>
<comment type="similarity">
    <text evidence="3 14">Belongs to the class-I aminoacyl-tRNA synthetase family.</text>
</comment>
<dbReference type="FunFam" id="3.90.740.10:FF:000005">
    <property type="entry name" value="Valine--tRNA ligase, mitochondrial"/>
    <property type="match status" value="1"/>
</dbReference>
<evidence type="ECO:0000256" key="16">
    <source>
        <dbReference type="SAM" id="MobiDB-lite"/>
    </source>
</evidence>
<reference evidence="20" key="1">
    <citation type="submission" date="2017-01" db="EMBL/GenBank/DDBJ databases">
        <title>Comparative genomics of anhydrobiosis in the tardigrade Hypsibius dujardini.</title>
        <authorList>
            <person name="Yoshida Y."/>
            <person name="Koutsovoulos G."/>
            <person name="Laetsch D."/>
            <person name="Stevens L."/>
            <person name="Kumar S."/>
            <person name="Horikawa D."/>
            <person name="Ishino K."/>
            <person name="Komine S."/>
            <person name="Tomita M."/>
            <person name="Blaxter M."/>
            <person name="Arakawa K."/>
        </authorList>
    </citation>
    <scope>NUCLEOTIDE SEQUENCE [LARGE SCALE GENOMIC DNA]</scope>
    <source>
        <strain evidence="20">Z151</strain>
    </source>
</reference>
<comment type="catalytic activity">
    <reaction evidence="13">
        <text>tRNA(Val) + L-valine + ATP = L-valyl-tRNA(Val) + AMP + diphosphate</text>
        <dbReference type="Rhea" id="RHEA:10704"/>
        <dbReference type="Rhea" id="RHEA-COMP:9672"/>
        <dbReference type="Rhea" id="RHEA-COMP:9708"/>
        <dbReference type="ChEBI" id="CHEBI:30616"/>
        <dbReference type="ChEBI" id="CHEBI:33019"/>
        <dbReference type="ChEBI" id="CHEBI:57762"/>
        <dbReference type="ChEBI" id="CHEBI:78442"/>
        <dbReference type="ChEBI" id="CHEBI:78537"/>
        <dbReference type="ChEBI" id="CHEBI:456215"/>
        <dbReference type="EC" id="6.1.1.9"/>
    </reaction>
</comment>
<dbReference type="FunFam" id="1.10.730.10:FF:000009">
    <property type="entry name" value="Valine--tRNA ligase, mitochondrial"/>
    <property type="match status" value="1"/>
</dbReference>
<sequence length="1104" mass="124687">MRISGLSGDSVYFRSKKEASWIGAIMNGESEKNADSAAAGDAQPAAGAVVKTAKQLANEAKKLEKLEKFNAKKDKVPLQAAPAKEKAAEDKTKVKKEENEDDFKLDPEHEDGTKKNTAYRFPPSYRREYVEAQWYDWWEKEGFFKPEYMEKLHPEEKEKFVIVIPPPNVTGTLHLGHALTNSVEDTLTRWHRMCGKPTLWVPGCDHAGIATQVVVEKRLAKERPGFTRHDLGREKFMEEIWKWKNKNGDFIYNQIRRLGSSVDWSRVRFTMEPVMSKAVTEAFVRLHADGTIYRSKRLINWSCTLKSCISDIEVEKKELTGRTFLSVPGYANKIEFGVLTSFAYPIENSTEEIVVATTRVETMLGDTGIAVHPDDERYKGLIGKFAVHPFLDRRLPIVADKEVDKTFGTGAVKITPAHDHNDYAIGQRHNLDVITILKEDGTLRENCGATYSGMKRFDARKVITDALREKQLFRGTVANPMVVPMCSRSKDVVEPLLMAQWFVDCKDMAAQALDAVESKRLRLIPDVHNKTWNHWLVNIHDWCISRQLWWGHRIPAYLVSFKDKPPADNTDHEIWISGRTVEEVKEAASKRFGVPLGEISLLVEKEAKTATAIGLFQDEDVLDTWFSSALFPFSVFAWPDESSDLEKYYPTSLLETGADIIFFWVARMVMMGLKLTGKLPFAEVYLHSIVRDRDGRKMSKSLGNVIDPVDVIEGISLEALHQQLLTGNLDATEVEKATKGQKEFFPDGIPECGTDALRFGLCACLKQVGDINLDINVLQGYRFFCNKLWNALRFAMLHSLGSDFKPLARFSAAELSLSPVDQWILSRAASAVKDSDDSFREYDLARMTRACYSFWLYDLCDIYLECCKAVFTGDDENAKEAAKQTLYTALDIGLRLISPVMPFISEELFQRLPRRNPSSDPPSICVTQYPLPATYQPWINQDLEGRIELMMKIVNGVRSLRADYNFKKSEKVPLTLSCRGEDVLASLKPLEVYIRTLTNSSEVGVVLESAAVSSSAGGSAVLPIGDKCTIILSLKNIDATKELERLTDKLEKLTLVVEKLRKGMASYSEKVPEEVRLRDAEKLQQQLVEKSKIEEVMATLSKLL</sequence>
<keyword evidence="5" id="KW-0963">Cytoplasm</keyword>
<comment type="caution">
    <text evidence="19">The sequence shown here is derived from an EMBL/GenBank/DDBJ whole genome shotgun (WGS) entry which is preliminary data.</text>
</comment>
<dbReference type="Pfam" id="PF00133">
    <property type="entry name" value="tRNA-synt_1"/>
    <property type="match status" value="1"/>
</dbReference>
<evidence type="ECO:0000256" key="15">
    <source>
        <dbReference type="SAM" id="Coils"/>
    </source>
</evidence>
<dbReference type="Proteomes" id="UP000192578">
    <property type="component" value="Unassembled WGS sequence"/>
</dbReference>
<keyword evidence="8 14" id="KW-0067">ATP-binding</keyword>
<dbReference type="InterPro" id="IPR002300">
    <property type="entry name" value="aa-tRNA-synth_Ia"/>
</dbReference>
<dbReference type="Gene3D" id="3.90.740.10">
    <property type="entry name" value="Valyl/Leucyl/Isoleucyl-tRNA synthetase, editing domain"/>
    <property type="match status" value="1"/>
</dbReference>
<evidence type="ECO:0000256" key="7">
    <source>
        <dbReference type="ARBA" id="ARBA00022741"/>
    </source>
</evidence>
<dbReference type="InterPro" id="IPR033705">
    <property type="entry name" value="Anticodon_Ia_Val"/>
</dbReference>
<comment type="subcellular location">
    <subcellularLocation>
        <location evidence="2">Cytoplasm</location>
    </subcellularLocation>
    <subcellularLocation>
        <location evidence="1">Mitochondrion</location>
    </subcellularLocation>
</comment>
<keyword evidence="20" id="KW-1185">Reference proteome</keyword>
<dbReference type="FunFam" id="3.40.50.620:FF:000078">
    <property type="entry name" value="Valine--tRNA ligase, mitochondrial"/>
    <property type="match status" value="1"/>
</dbReference>
<dbReference type="PROSITE" id="PS00178">
    <property type="entry name" value="AA_TRNA_LIGASE_I"/>
    <property type="match status" value="1"/>
</dbReference>
<evidence type="ECO:0000256" key="2">
    <source>
        <dbReference type="ARBA" id="ARBA00004496"/>
    </source>
</evidence>
<evidence type="ECO:0000313" key="20">
    <source>
        <dbReference type="Proteomes" id="UP000192578"/>
    </source>
</evidence>
<dbReference type="HAMAP" id="MF_02004">
    <property type="entry name" value="Val_tRNA_synth_type1"/>
    <property type="match status" value="1"/>
</dbReference>
<dbReference type="Pfam" id="PF08264">
    <property type="entry name" value="Anticodon_1"/>
    <property type="match status" value="1"/>
</dbReference>
<evidence type="ECO:0000256" key="6">
    <source>
        <dbReference type="ARBA" id="ARBA00022598"/>
    </source>
</evidence>
<dbReference type="PRINTS" id="PR00986">
    <property type="entry name" value="TRNASYNTHVAL"/>
</dbReference>
<feature type="domain" description="Aminoacyl-tRNA synthetase class Ia" evidence="17">
    <location>
        <begin position="133"/>
        <end position="774"/>
    </location>
</feature>
<keyword evidence="6 14" id="KW-0436">Ligase</keyword>
<keyword evidence="9 14" id="KW-0648">Protein biosynthesis</keyword>
<dbReference type="GO" id="GO:0005524">
    <property type="term" value="F:ATP binding"/>
    <property type="evidence" value="ECO:0007669"/>
    <property type="project" value="UniProtKB-KW"/>
</dbReference>
<feature type="coiled-coil region" evidence="15">
    <location>
        <begin position="1036"/>
        <end position="1063"/>
    </location>
</feature>
<protein>
    <recommendedName>
        <fullName evidence="12">Valine--tRNA ligase, mitochondrial</fullName>
        <ecNumber evidence="4">6.1.1.9</ecNumber>
    </recommendedName>
    <alternativeName>
        <fullName evidence="11">Valyl-tRNA synthetase</fullName>
    </alternativeName>
</protein>
<organism evidence="19 20">
    <name type="scientific">Hypsibius exemplaris</name>
    <name type="common">Freshwater tardigrade</name>
    <dbReference type="NCBI Taxonomy" id="2072580"/>
    <lineage>
        <taxon>Eukaryota</taxon>
        <taxon>Metazoa</taxon>
        <taxon>Ecdysozoa</taxon>
        <taxon>Tardigrada</taxon>
        <taxon>Eutardigrada</taxon>
        <taxon>Parachela</taxon>
        <taxon>Hypsibioidea</taxon>
        <taxon>Hypsibiidae</taxon>
        <taxon>Hypsibius</taxon>
    </lineage>
</organism>
<feature type="region of interest" description="Disordered" evidence="16">
    <location>
        <begin position="74"/>
        <end position="116"/>
    </location>
</feature>
<evidence type="ECO:0000256" key="4">
    <source>
        <dbReference type="ARBA" id="ARBA00013169"/>
    </source>
</evidence>
<evidence type="ECO:0000313" key="19">
    <source>
        <dbReference type="EMBL" id="OQV20740.1"/>
    </source>
</evidence>
<dbReference type="InterPro" id="IPR009080">
    <property type="entry name" value="tRNAsynth_Ia_anticodon-bd"/>
</dbReference>
<keyword evidence="7 14" id="KW-0547">Nucleotide-binding</keyword>
<dbReference type="GO" id="GO:0005829">
    <property type="term" value="C:cytosol"/>
    <property type="evidence" value="ECO:0007669"/>
    <property type="project" value="TreeGrafter"/>
</dbReference>
<feature type="compositionally biased region" description="Basic and acidic residues" evidence="16">
    <location>
        <begin position="83"/>
        <end position="114"/>
    </location>
</feature>
<evidence type="ECO:0000259" key="17">
    <source>
        <dbReference type="Pfam" id="PF00133"/>
    </source>
</evidence>
<dbReference type="GO" id="GO:0006438">
    <property type="term" value="P:valyl-tRNA aminoacylation"/>
    <property type="evidence" value="ECO:0007669"/>
    <property type="project" value="InterPro"/>
</dbReference>
<dbReference type="InterPro" id="IPR002303">
    <property type="entry name" value="Valyl-tRNA_ligase"/>
</dbReference>
<evidence type="ECO:0000256" key="1">
    <source>
        <dbReference type="ARBA" id="ARBA00004173"/>
    </source>
</evidence>